<dbReference type="EMBL" id="JAUIQD010000006">
    <property type="protein sequence ID" value="KAK3346133.1"/>
    <property type="molecule type" value="Genomic_DNA"/>
</dbReference>
<keyword evidence="1" id="KW-0812">Transmembrane</keyword>
<sequence>MSTPGNDSIDALALALVEQLWHPSVNTKKRLFNGDAARDLTHDSYCEYYRRQWHLVAGNADGRYVAVQTADATNWLAQELATNPTKTREEILESAKSRNGSVVNAEDEAWNTSVNLAARLLLMLKFGVVKHQRIPRRYLSWTSASLQSFVRGHFDITPILNCDRLRLPKTFDAWGVSAIAGIEIDFTDNLADHLLLVEDDSKVLIFHHASFLECQDKQVSNSQGSLFPDGLVDETLRTLALLFPQSEFSRRRGHRRFRGRGRKQKWFSNLREKTREHCTVDARLTLCGNLQAEDRQIEHFRFWRDRLVILKQAYDDATPRTLSQWWCDRRNGVQWYTFWVAILVLLITTFLGLMQCIESALQVYKAYVPG</sequence>
<proteinExistence type="predicted"/>
<name>A0AAJ0HAQ9_9PEZI</name>
<keyword evidence="3" id="KW-1185">Reference proteome</keyword>
<accession>A0AAJ0HAQ9</accession>
<keyword evidence="1" id="KW-0472">Membrane</keyword>
<reference evidence="2" key="1">
    <citation type="journal article" date="2023" name="Mol. Phylogenet. Evol.">
        <title>Genome-scale phylogeny and comparative genomics of the fungal order Sordariales.</title>
        <authorList>
            <person name="Hensen N."/>
            <person name="Bonometti L."/>
            <person name="Westerberg I."/>
            <person name="Brannstrom I.O."/>
            <person name="Guillou S."/>
            <person name="Cros-Aarteil S."/>
            <person name="Calhoun S."/>
            <person name="Haridas S."/>
            <person name="Kuo A."/>
            <person name="Mondo S."/>
            <person name="Pangilinan J."/>
            <person name="Riley R."/>
            <person name="LaButti K."/>
            <person name="Andreopoulos B."/>
            <person name="Lipzen A."/>
            <person name="Chen C."/>
            <person name="Yan M."/>
            <person name="Daum C."/>
            <person name="Ng V."/>
            <person name="Clum A."/>
            <person name="Steindorff A."/>
            <person name="Ohm R.A."/>
            <person name="Martin F."/>
            <person name="Silar P."/>
            <person name="Natvig D.O."/>
            <person name="Lalanne C."/>
            <person name="Gautier V."/>
            <person name="Ament-Velasquez S.L."/>
            <person name="Kruys A."/>
            <person name="Hutchinson M.I."/>
            <person name="Powell A.J."/>
            <person name="Barry K."/>
            <person name="Miller A.N."/>
            <person name="Grigoriev I.V."/>
            <person name="Debuchy R."/>
            <person name="Gladieux P."/>
            <person name="Hiltunen Thoren M."/>
            <person name="Johannesson H."/>
        </authorList>
    </citation>
    <scope>NUCLEOTIDE SEQUENCE</scope>
    <source>
        <strain evidence="2">CBS 955.72</strain>
    </source>
</reference>
<comment type="caution">
    <text evidence="2">The sequence shown here is derived from an EMBL/GenBank/DDBJ whole genome shotgun (WGS) entry which is preliminary data.</text>
</comment>
<evidence type="ECO:0000313" key="3">
    <source>
        <dbReference type="Proteomes" id="UP001275084"/>
    </source>
</evidence>
<protein>
    <submittedName>
        <fullName evidence="2">Uncharacterized protein</fullName>
    </submittedName>
</protein>
<dbReference type="AlphaFoldDB" id="A0AAJ0HAQ9"/>
<gene>
    <name evidence="2" type="ORF">B0T25DRAFT_461041</name>
</gene>
<evidence type="ECO:0000256" key="1">
    <source>
        <dbReference type="SAM" id="Phobius"/>
    </source>
</evidence>
<evidence type="ECO:0000313" key="2">
    <source>
        <dbReference type="EMBL" id="KAK3346133.1"/>
    </source>
</evidence>
<feature type="transmembrane region" description="Helical" evidence="1">
    <location>
        <begin position="336"/>
        <end position="357"/>
    </location>
</feature>
<keyword evidence="1" id="KW-1133">Transmembrane helix</keyword>
<reference evidence="2" key="2">
    <citation type="submission" date="2023-06" db="EMBL/GenBank/DDBJ databases">
        <authorList>
            <consortium name="Lawrence Berkeley National Laboratory"/>
            <person name="Haridas S."/>
            <person name="Hensen N."/>
            <person name="Bonometti L."/>
            <person name="Westerberg I."/>
            <person name="Brannstrom I.O."/>
            <person name="Guillou S."/>
            <person name="Cros-Aarteil S."/>
            <person name="Calhoun S."/>
            <person name="Kuo A."/>
            <person name="Mondo S."/>
            <person name="Pangilinan J."/>
            <person name="Riley R."/>
            <person name="Labutti K."/>
            <person name="Andreopoulos B."/>
            <person name="Lipzen A."/>
            <person name="Chen C."/>
            <person name="Yanf M."/>
            <person name="Daum C."/>
            <person name="Ng V."/>
            <person name="Clum A."/>
            <person name="Steindorff A."/>
            <person name="Ohm R."/>
            <person name="Martin F."/>
            <person name="Silar P."/>
            <person name="Natvig D."/>
            <person name="Lalanne C."/>
            <person name="Gautier V."/>
            <person name="Ament-Velasquez S.L."/>
            <person name="Kruys A."/>
            <person name="Hutchinson M.I."/>
            <person name="Powell A.J."/>
            <person name="Barry K."/>
            <person name="Miller A.N."/>
            <person name="Grigoriev I.V."/>
            <person name="Debuchy R."/>
            <person name="Gladieux P."/>
            <person name="Thoren M.H."/>
            <person name="Johannesson H."/>
        </authorList>
    </citation>
    <scope>NUCLEOTIDE SEQUENCE</scope>
    <source>
        <strain evidence="2">CBS 955.72</strain>
    </source>
</reference>
<dbReference type="Proteomes" id="UP001275084">
    <property type="component" value="Unassembled WGS sequence"/>
</dbReference>
<organism evidence="2 3">
    <name type="scientific">Lasiosphaeria hispida</name>
    <dbReference type="NCBI Taxonomy" id="260671"/>
    <lineage>
        <taxon>Eukaryota</taxon>
        <taxon>Fungi</taxon>
        <taxon>Dikarya</taxon>
        <taxon>Ascomycota</taxon>
        <taxon>Pezizomycotina</taxon>
        <taxon>Sordariomycetes</taxon>
        <taxon>Sordariomycetidae</taxon>
        <taxon>Sordariales</taxon>
        <taxon>Lasiosphaeriaceae</taxon>
        <taxon>Lasiosphaeria</taxon>
    </lineage>
</organism>